<evidence type="ECO:0000313" key="1">
    <source>
        <dbReference type="EMBL" id="KAG8238494.1"/>
    </source>
</evidence>
<organism evidence="1 2">
    <name type="scientific">Ladona fulva</name>
    <name type="common">Scarce chaser dragonfly</name>
    <name type="synonym">Libellula fulva</name>
    <dbReference type="NCBI Taxonomy" id="123851"/>
    <lineage>
        <taxon>Eukaryota</taxon>
        <taxon>Metazoa</taxon>
        <taxon>Ecdysozoa</taxon>
        <taxon>Arthropoda</taxon>
        <taxon>Hexapoda</taxon>
        <taxon>Insecta</taxon>
        <taxon>Pterygota</taxon>
        <taxon>Palaeoptera</taxon>
        <taxon>Odonata</taxon>
        <taxon>Epiprocta</taxon>
        <taxon>Anisoptera</taxon>
        <taxon>Libelluloidea</taxon>
        <taxon>Libellulidae</taxon>
        <taxon>Ladona</taxon>
    </lineage>
</organism>
<dbReference type="AlphaFoldDB" id="A0A8K0KNE0"/>
<evidence type="ECO:0000313" key="2">
    <source>
        <dbReference type="Proteomes" id="UP000792457"/>
    </source>
</evidence>
<accession>A0A8K0KNE0</accession>
<dbReference type="Proteomes" id="UP000792457">
    <property type="component" value="Unassembled WGS sequence"/>
</dbReference>
<dbReference type="EMBL" id="KZ309358">
    <property type="protein sequence ID" value="KAG8238494.1"/>
    <property type="molecule type" value="Genomic_DNA"/>
</dbReference>
<gene>
    <name evidence="1" type="ORF">J437_LFUL018630</name>
</gene>
<dbReference type="GO" id="GO:0003676">
    <property type="term" value="F:nucleic acid binding"/>
    <property type="evidence" value="ECO:0007669"/>
    <property type="project" value="InterPro"/>
</dbReference>
<sequence length="60" mass="6988">MTTRAIKKDPMWKNHSLMVYKENAPRQNTQSIKILLAECRISVLEHPSYLTDISPCDSRK</sequence>
<dbReference type="InterPro" id="IPR036397">
    <property type="entry name" value="RNaseH_sf"/>
</dbReference>
<proteinExistence type="predicted"/>
<dbReference type="Gene3D" id="3.30.420.10">
    <property type="entry name" value="Ribonuclease H-like superfamily/Ribonuclease H"/>
    <property type="match status" value="1"/>
</dbReference>
<name>A0A8K0KNE0_LADFU</name>
<reference evidence="1" key="2">
    <citation type="submission" date="2017-10" db="EMBL/GenBank/DDBJ databases">
        <title>Ladona fulva Genome sequencing and assembly.</title>
        <authorList>
            <person name="Murali S."/>
            <person name="Richards S."/>
            <person name="Bandaranaike D."/>
            <person name="Bellair M."/>
            <person name="Blankenburg K."/>
            <person name="Chao H."/>
            <person name="Dinh H."/>
            <person name="Doddapaneni H."/>
            <person name="Dugan-Rocha S."/>
            <person name="Elkadiri S."/>
            <person name="Gnanaolivu R."/>
            <person name="Hernandez B."/>
            <person name="Skinner E."/>
            <person name="Javaid M."/>
            <person name="Lee S."/>
            <person name="Li M."/>
            <person name="Ming W."/>
            <person name="Munidasa M."/>
            <person name="Muniz J."/>
            <person name="Nguyen L."/>
            <person name="Hughes D."/>
            <person name="Osuji N."/>
            <person name="Pu L.-L."/>
            <person name="Puazo M."/>
            <person name="Qu C."/>
            <person name="Quiroz J."/>
            <person name="Raj R."/>
            <person name="Weissenberger G."/>
            <person name="Xin Y."/>
            <person name="Zou X."/>
            <person name="Han Y."/>
            <person name="Worley K."/>
            <person name="Muzny D."/>
            <person name="Gibbs R."/>
        </authorList>
    </citation>
    <scope>NUCLEOTIDE SEQUENCE</scope>
    <source>
        <strain evidence="1">Sampled in the wild</strain>
    </source>
</reference>
<protein>
    <submittedName>
        <fullName evidence="1">Uncharacterized protein</fullName>
    </submittedName>
</protein>
<comment type="caution">
    <text evidence="1">The sequence shown here is derived from an EMBL/GenBank/DDBJ whole genome shotgun (WGS) entry which is preliminary data.</text>
</comment>
<keyword evidence="2" id="KW-1185">Reference proteome</keyword>
<reference evidence="1" key="1">
    <citation type="submission" date="2013-04" db="EMBL/GenBank/DDBJ databases">
        <authorList>
            <person name="Qu J."/>
            <person name="Murali S.C."/>
            <person name="Bandaranaike D."/>
            <person name="Bellair M."/>
            <person name="Blankenburg K."/>
            <person name="Chao H."/>
            <person name="Dinh H."/>
            <person name="Doddapaneni H."/>
            <person name="Downs B."/>
            <person name="Dugan-Rocha S."/>
            <person name="Elkadiri S."/>
            <person name="Gnanaolivu R.D."/>
            <person name="Hernandez B."/>
            <person name="Javaid M."/>
            <person name="Jayaseelan J.C."/>
            <person name="Lee S."/>
            <person name="Li M."/>
            <person name="Ming W."/>
            <person name="Munidasa M."/>
            <person name="Muniz J."/>
            <person name="Nguyen L."/>
            <person name="Ongeri F."/>
            <person name="Osuji N."/>
            <person name="Pu L.-L."/>
            <person name="Puazo M."/>
            <person name="Qu C."/>
            <person name="Quiroz J."/>
            <person name="Raj R."/>
            <person name="Weissenberger G."/>
            <person name="Xin Y."/>
            <person name="Zou X."/>
            <person name="Han Y."/>
            <person name="Richards S."/>
            <person name="Worley K."/>
            <person name="Muzny D."/>
            <person name="Gibbs R."/>
        </authorList>
    </citation>
    <scope>NUCLEOTIDE SEQUENCE</scope>
    <source>
        <strain evidence="1">Sampled in the wild</strain>
    </source>
</reference>